<dbReference type="EMBL" id="JAYXNZ010000002">
    <property type="protein sequence ID" value="MEC7051295.1"/>
    <property type="molecule type" value="Genomic_DNA"/>
</dbReference>
<comment type="caution">
    <text evidence="1">The sequence shown here is derived from an EMBL/GenBank/DDBJ whole genome shotgun (WGS) entry which is preliminary data.</text>
</comment>
<evidence type="ECO:0000313" key="3">
    <source>
        <dbReference type="EMBL" id="MEC7058602.1"/>
    </source>
</evidence>
<reference evidence="1 4" key="1">
    <citation type="submission" date="2024-01" db="EMBL/GenBank/DDBJ databases">
        <title>Genome analysis.</title>
        <authorList>
            <person name="Zhang K."/>
        </authorList>
    </citation>
    <scope>NUCLEOTIDE SEQUENCE [LARGE SCALE GENOMIC DNA]</scope>
    <source>
        <strain evidence="1 4">CGMCC 4.1753</strain>
    </source>
</reference>
<gene>
    <name evidence="1" type="ORF">RFN57_02870</name>
    <name evidence="2" type="ORF">RFN57_03070</name>
    <name evidence="3" type="ORF">RFN57_40940</name>
</gene>
<evidence type="ECO:0000313" key="1">
    <source>
        <dbReference type="EMBL" id="MEC7051257.1"/>
    </source>
</evidence>
<protein>
    <submittedName>
        <fullName evidence="1">Uncharacterized protein</fullName>
    </submittedName>
</protein>
<dbReference type="RefSeq" id="WP_327785313.1">
    <property type="nucleotide sequence ID" value="NZ_JAYXNZ010000001.1"/>
</dbReference>
<dbReference type="EMBL" id="JAYXNZ010000002">
    <property type="protein sequence ID" value="MEC7058602.1"/>
    <property type="molecule type" value="Genomic_DNA"/>
</dbReference>
<accession>A0ABU6LP39</accession>
<name>A0ABU6LP39_9ACTN</name>
<evidence type="ECO:0000313" key="4">
    <source>
        <dbReference type="Proteomes" id="UP001353952"/>
    </source>
</evidence>
<proteinExistence type="predicted"/>
<organism evidence="1 4">
    <name type="scientific">Streptomyces violaceochromogenes</name>
    <dbReference type="NCBI Taxonomy" id="67377"/>
    <lineage>
        <taxon>Bacteria</taxon>
        <taxon>Bacillati</taxon>
        <taxon>Actinomycetota</taxon>
        <taxon>Actinomycetes</taxon>
        <taxon>Kitasatosporales</taxon>
        <taxon>Streptomycetaceae</taxon>
        <taxon>Streptomyces</taxon>
    </lineage>
</organism>
<keyword evidence="4" id="KW-1185">Reference proteome</keyword>
<dbReference type="Proteomes" id="UP001353952">
    <property type="component" value="Unassembled WGS sequence"/>
</dbReference>
<sequence>MTTAHWETGVKSRVAGAVPKASADSSLPAQPSAQLHPTEAGDTLARLLVKHVKGSTEQYRRSQEAAQQRLAAFGSPRSGTTLHVEGALHLARPAFLPPDDQGYARLRHLDTGLRMIEAAFPQVSTDIEVCRLTCTMLEGAWRSRALTPPREEEQTSVCACALCRRLPTPPARTLDDYRWRQSAGRPLTVKTWPHRRELDSVLTGGWSWTRQMNDLERDLGHRHRFEDDILVFHEYKRVVDTIDTTRLTRHVEGRLAENFSTNSARALVSGLFAAHKRSVDEYWLQQHDAGSVMLPQTNPLSHSTYSALQMLDCLFWHVAPDTELWQEENLASLLLCRVIDDMADVRADALTGEISNFWLADMPTHTKALYAACAIALVKYGCMPEAHSPMWNTWLMNTTIVWMGLTGRHALWFDGITQGLPPAEECPLCDLQPNPCTGILTHGTTLTIAPRPTAPALSTRTAELSARCRAQFPRAWPLFDAELHAFEALHGPWYGDTDNTWEILRRTYIAAVEASSAAPSPDRARHVQQDAGVVGSERFHTLHDPRTGREDTVLLSYMFGSAHPHFLWNATGYRPTDVAGDWLDG</sequence>
<evidence type="ECO:0000313" key="2">
    <source>
        <dbReference type="EMBL" id="MEC7051295.1"/>
    </source>
</evidence>
<dbReference type="EMBL" id="JAYXNZ010000001">
    <property type="protein sequence ID" value="MEC7051257.1"/>
    <property type="molecule type" value="Genomic_DNA"/>
</dbReference>